<organism evidence="3 4">
    <name type="scientific">Saccharopolyspora cebuensis</name>
    <dbReference type="NCBI Taxonomy" id="418759"/>
    <lineage>
        <taxon>Bacteria</taxon>
        <taxon>Bacillati</taxon>
        <taxon>Actinomycetota</taxon>
        <taxon>Actinomycetes</taxon>
        <taxon>Pseudonocardiales</taxon>
        <taxon>Pseudonocardiaceae</taxon>
        <taxon>Saccharopolyspora</taxon>
    </lineage>
</organism>
<evidence type="ECO:0000256" key="2">
    <source>
        <dbReference type="ARBA" id="ARBA00034078"/>
    </source>
</evidence>
<dbReference type="PANTHER" id="PTHR33221">
    <property type="entry name" value="WINGED HELIX-TURN-HELIX TRANSCRIPTIONAL REGULATOR, RRF2 FAMILY"/>
    <property type="match status" value="1"/>
</dbReference>
<dbReference type="EMBL" id="JBGEHV010000068">
    <property type="protein sequence ID" value="MEY8042880.1"/>
    <property type="molecule type" value="Genomic_DNA"/>
</dbReference>
<dbReference type="NCBIfam" id="TIGR00738">
    <property type="entry name" value="rrf2_super"/>
    <property type="match status" value="1"/>
</dbReference>
<dbReference type="InterPro" id="IPR000944">
    <property type="entry name" value="Tscrpt_reg_Rrf2"/>
</dbReference>
<dbReference type="RefSeq" id="WP_345362712.1">
    <property type="nucleotide sequence ID" value="NZ_BAABII010000007.1"/>
</dbReference>
<dbReference type="PANTHER" id="PTHR33221:SF4">
    <property type="entry name" value="HTH-TYPE TRANSCRIPTIONAL REPRESSOR NSRR"/>
    <property type="match status" value="1"/>
</dbReference>
<gene>
    <name evidence="3" type="ORF">AB8O55_26030</name>
</gene>
<reference evidence="3 4" key="1">
    <citation type="submission" date="2024-08" db="EMBL/GenBank/DDBJ databases">
        <title>Genome mining of Saccharopolyspora cebuensis PGLac3 from Nigerian medicinal plant.</title>
        <authorList>
            <person name="Ezeobiora C.E."/>
            <person name="Igbokwe N.H."/>
            <person name="Amin D.H."/>
            <person name="Mendie U.E."/>
        </authorList>
    </citation>
    <scope>NUCLEOTIDE SEQUENCE [LARGE SCALE GENOMIC DNA]</scope>
    <source>
        <strain evidence="3 4">PGLac3</strain>
    </source>
</reference>
<sequence>MLDIRFSSALQVMLLLATEEQRVHSSAQLAEGLNTNPSLVRKLLAPLVRDGLVETTKGRGGGTRLARPAEEITLAEVYRCAVGDKPLWACRPEGEHVCLVTAHTTEFFADLTAEAERAVLDALGSRTLADGVRELHRLAHRPRTE</sequence>
<accession>A0ABV4CP56</accession>
<evidence type="ECO:0000313" key="4">
    <source>
        <dbReference type="Proteomes" id="UP001564626"/>
    </source>
</evidence>
<evidence type="ECO:0000256" key="1">
    <source>
        <dbReference type="ARBA" id="ARBA00023125"/>
    </source>
</evidence>
<dbReference type="Proteomes" id="UP001564626">
    <property type="component" value="Unassembled WGS sequence"/>
</dbReference>
<keyword evidence="1" id="KW-0238">DNA-binding</keyword>
<protein>
    <submittedName>
        <fullName evidence="3">Rrf2 family transcriptional regulator</fullName>
    </submittedName>
</protein>
<dbReference type="PROSITE" id="PS51197">
    <property type="entry name" value="HTH_RRF2_2"/>
    <property type="match status" value="1"/>
</dbReference>
<dbReference type="Gene3D" id="1.10.10.10">
    <property type="entry name" value="Winged helix-like DNA-binding domain superfamily/Winged helix DNA-binding domain"/>
    <property type="match status" value="1"/>
</dbReference>
<evidence type="ECO:0000313" key="3">
    <source>
        <dbReference type="EMBL" id="MEY8042880.1"/>
    </source>
</evidence>
<comment type="cofactor">
    <cofactor evidence="2">
        <name>[2Fe-2S] cluster</name>
        <dbReference type="ChEBI" id="CHEBI:190135"/>
    </cofactor>
</comment>
<dbReference type="SUPFAM" id="SSF46785">
    <property type="entry name" value="Winged helix' DNA-binding domain"/>
    <property type="match status" value="1"/>
</dbReference>
<dbReference type="Pfam" id="PF02082">
    <property type="entry name" value="Rrf2"/>
    <property type="match status" value="1"/>
</dbReference>
<dbReference type="InterPro" id="IPR036388">
    <property type="entry name" value="WH-like_DNA-bd_sf"/>
</dbReference>
<keyword evidence="4" id="KW-1185">Reference proteome</keyword>
<comment type="caution">
    <text evidence="3">The sequence shown here is derived from an EMBL/GenBank/DDBJ whole genome shotgun (WGS) entry which is preliminary data.</text>
</comment>
<proteinExistence type="predicted"/>
<name>A0ABV4CP56_9PSEU</name>
<dbReference type="InterPro" id="IPR036390">
    <property type="entry name" value="WH_DNA-bd_sf"/>
</dbReference>